<dbReference type="NCBIfam" id="TIGR04328">
    <property type="entry name" value="cas4_PREFRAN"/>
    <property type="match status" value="1"/>
</dbReference>
<dbReference type="Proteomes" id="UP001168167">
    <property type="component" value="Unassembled WGS sequence"/>
</dbReference>
<evidence type="ECO:0000313" key="3">
    <source>
        <dbReference type="Proteomes" id="UP001168167"/>
    </source>
</evidence>
<proteinExistence type="predicted"/>
<keyword evidence="3" id="KW-1185">Reference proteome</keyword>
<dbReference type="Pfam" id="PF01930">
    <property type="entry name" value="Cas_Cas4"/>
    <property type="match status" value="1"/>
</dbReference>
<evidence type="ECO:0000259" key="1">
    <source>
        <dbReference type="Pfam" id="PF01930"/>
    </source>
</evidence>
<comment type="caution">
    <text evidence="2">The sequence shown here is derived from an EMBL/GenBank/DDBJ whole genome shotgun (WGS) entry which is preliminary data.</text>
</comment>
<accession>A0ABT7QLK0</accession>
<organism evidence="2 3">
    <name type="scientific">Candidatus Doriopsillibacter californiensis</name>
    <dbReference type="NCBI Taxonomy" id="2970740"/>
    <lineage>
        <taxon>Bacteria</taxon>
        <taxon>Pseudomonadati</taxon>
        <taxon>Pseudomonadota</taxon>
        <taxon>Gammaproteobacteria</taxon>
        <taxon>Candidatus Tethybacterales</taxon>
        <taxon>Candidatus Persebacteraceae</taxon>
        <taxon>Candidatus Doriopsillibacter</taxon>
    </lineage>
</organism>
<dbReference type="EMBL" id="JANQAO010000002">
    <property type="protein sequence ID" value="MDM5147593.1"/>
    <property type="molecule type" value="Genomic_DNA"/>
</dbReference>
<feature type="domain" description="DUF83" evidence="1">
    <location>
        <begin position="9"/>
        <end position="180"/>
    </location>
</feature>
<sequence>MESYIQISFLNDFLFCPRSIYFHQLYGKMSKRFYHTTHQTAGLNAHRTIDNKTYTTAKAVMQGVEVYSDTYGLCGKVDTYDQNKRLLTERKKKIKMLYNGYVFQLYAQYFCLTEMGYPVQKIKLYSMDDNKSYFVPLPQDAPDKLRDFEVLIQQMRDFELNAPFVANVNKCRQCVYRALCDYSLAD</sequence>
<protein>
    <submittedName>
        <fullName evidence="2">Type V CRISPR-associated protein Cas4</fullName>
    </submittedName>
</protein>
<dbReference type="InterPro" id="IPR011604">
    <property type="entry name" value="PDDEXK-like_dom_sf"/>
</dbReference>
<dbReference type="InterPro" id="IPR027616">
    <property type="entry name" value="Cas4_PREFRAN"/>
</dbReference>
<reference evidence="2" key="2">
    <citation type="journal article" date="2023" name="Microbiome">
        <title>Synthase-selected sorting approach identifies a beta-lactone synthase in a nudibranch symbiotic bacterium.</title>
        <authorList>
            <person name="Dzunkova M."/>
            <person name="La Clair J.J."/>
            <person name="Tyml T."/>
            <person name="Doud D."/>
            <person name="Schulz F."/>
            <person name="Piquer-Esteban S."/>
            <person name="Porcel Sanchis D."/>
            <person name="Osborn A."/>
            <person name="Robinson D."/>
            <person name="Louie K.B."/>
            <person name="Bowen B.P."/>
            <person name="Bowers R.M."/>
            <person name="Lee J."/>
            <person name="Arnau V."/>
            <person name="Diaz-Villanueva W."/>
            <person name="Stepanauskas R."/>
            <person name="Gosliner T."/>
            <person name="Date S.V."/>
            <person name="Northen T.R."/>
            <person name="Cheng J.F."/>
            <person name="Burkart M.D."/>
            <person name="Woyke T."/>
        </authorList>
    </citation>
    <scope>NUCLEOTIDE SEQUENCE</scope>
    <source>
        <strain evidence="2">Df01</strain>
    </source>
</reference>
<name>A0ABT7QLK0_9GAMM</name>
<dbReference type="Gene3D" id="3.90.320.10">
    <property type="match status" value="1"/>
</dbReference>
<evidence type="ECO:0000313" key="2">
    <source>
        <dbReference type="EMBL" id="MDM5147593.1"/>
    </source>
</evidence>
<reference evidence="2" key="1">
    <citation type="submission" date="2022-08" db="EMBL/GenBank/DDBJ databases">
        <authorList>
            <person name="Dzunkova M."/>
            <person name="La Clair J."/>
            <person name="Tyml T."/>
            <person name="Doud D."/>
            <person name="Schulz F."/>
            <person name="Piquer S."/>
            <person name="Porcel Sanchis D."/>
            <person name="Osborn A."/>
            <person name="Robinson D."/>
            <person name="Louie K.B."/>
            <person name="Bowen B.P."/>
            <person name="Bowers R."/>
            <person name="Lee J."/>
            <person name="Arnau Llombart V."/>
            <person name="Diaz Villanueva W."/>
            <person name="Gosliner T."/>
            <person name="Northen T."/>
            <person name="Cheng J.-F."/>
            <person name="Burkart M.D."/>
            <person name="Woyke T."/>
        </authorList>
    </citation>
    <scope>NUCLEOTIDE SEQUENCE</scope>
    <source>
        <strain evidence="2">Df01</strain>
    </source>
</reference>
<dbReference type="InterPro" id="IPR022765">
    <property type="entry name" value="Dna2/Cas4_DUF83"/>
</dbReference>
<gene>
    <name evidence="2" type="primary">cas4</name>
    <name evidence="2" type="ORF">NQX30_04310</name>
</gene>